<gene>
    <name evidence="2" type="ORF">LWI29_036459</name>
</gene>
<dbReference type="EMBL" id="JAUESC010000381">
    <property type="protein sequence ID" value="KAK0591173.1"/>
    <property type="molecule type" value="Genomic_DNA"/>
</dbReference>
<protein>
    <submittedName>
        <fullName evidence="2">Uncharacterized protein</fullName>
    </submittedName>
</protein>
<evidence type="ECO:0000256" key="1">
    <source>
        <dbReference type="SAM" id="MobiDB-lite"/>
    </source>
</evidence>
<evidence type="ECO:0000313" key="3">
    <source>
        <dbReference type="Proteomes" id="UP001168877"/>
    </source>
</evidence>
<keyword evidence="3" id="KW-1185">Reference proteome</keyword>
<accession>A0AA39SI10</accession>
<organism evidence="2 3">
    <name type="scientific">Acer saccharum</name>
    <name type="common">Sugar maple</name>
    <dbReference type="NCBI Taxonomy" id="4024"/>
    <lineage>
        <taxon>Eukaryota</taxon>
        <taxon>Viridiplantae</taxon>
        <taxon>Streptophyta</taxon>
        <taxon>Embryophyta</taxon>
        <taxon>Tracheophyta</taxon>
        <taxon>Spermatophyta</taxon>
        <taxon>Magnoliopsida</taxon>
        <taxon>eudicotyledons</taxon>
        <taxon>Gunneridae</taxon>
        <taxon>Pentapetalae</taxon>
        <taxon>rosids</taxon>
        <taxon>malvids</taxon>
        <taxon>Sapindales</taxon>
        <taxon>Sapindaceae</taxon>
        <taxon>Hippocastanoideae</taxon>
        <taxon>Acereae</taxon>
        <taxon>Acer</taxon>
    </lineage>
</organism>
<reference evidence="2" key="1">
    <citation type="journal article" date="2022" name="Plant J.">
        <title>Strategies of tolerance reflected in two North American maple genomes.</title>
        <authorList>
            <person name="McEvoy S.L."/>
            <person name="Sezen U.U."/>
            <person name="Trouern-Trend A."/>
            <person name="McMahon S.M."/>
            <person name="Schaberg P.G."/>
            <person name="Yang J."/>
            <person name="Wegrzyn J.L."/>
            <person name="Swenson N.G."/>
        </authorList>
    </citation>
    <scope>NUCLEOTIDE SEQUENCE</scope>
    <source>
        <strain evidence="2">NS2018</strain>
    </source>
</reference>
<name>A0AA39SI10_ACESA</name>
<comment type="caution">
    <text evidence="2">The sequence shown here is derived from an EMBL/GenBank/DDBJ whole genome shotgun (WGS) entry which is preliminary data.</text>
</comment>
<sequence>MVGQGWKVGRDSVPLVSFAQSVVSVDELDDRAGLRGSVCMACQETWAELGLVRGGGVADQVRHGDVPRSGLQDDGPPDRPTTAIGSGGSQEVD</sequence>
<feature type="region of interest" description="Disordered" evidence="1">
    <location>
        <begin position="58"/>
        <end position="93"/>
    </location>
</feature>
<dbReference type="Proteomes" id="UP001168877">
    <property type="component" value="Unassembled WGS sequence"/>
</dbReference>
<evidence type="ECO:0000313" key="2">
    <source>
        <dbReference type="EMBL" id="KAK0591173.1"/>
    </source>
</evidence>
<dbReference type="AlphaFoldDB" id="A0AA39SI10"/>
<proteinExistence type="predicted"/>
<reference evidence="2" key="2">
    <citation type="submission" date="2023-06" db="EMBL/GenBank/DDBJ databases">
        <authorList>
            <person name="Swenson N.G."/>
            <person name="Wegrzyn J.L."/>
            <person name="Mcevoy S.L."/>
        </authorList>
    </citation>
    <scope>NUCLEOTIDE SEQUENCE</scope>
    <source>
        <strain evidence="2">NS2018</strain>
        <tissue evidence="2">Leaf</tissue>
    </source>
</reference>